<organism evidence="3 4">
    <name type="scientific">Leucocoprinus leucothites</name>
    <dbReference type="NCBI Taxonomy" id="201217"/>
    <lineage>
        <taxon>Eukaryota</taxon>
        <taxon>Fungi</taxon>
        <taxon>Dikarya</taxon>
        <taxon>Basidiomycota</taxon>
        <taxon>Agaricomycotina</taxon>
        <taxon>Agaricomycetes</taxon>
        <taxon>Agaricomycetidae</taxon>
        <taxon>Agaricales</taxon>
        <taxon>Agaricineae</taxon>
        <taxon>Agaricaceae</taxon>
        <taxon>Leucocoprinus</taxon>
    </lineage>
</organism>
<reference evidence="3 4" key="1">
    <citation type="journal article" date="2020" name="ISME J.">
        <title>Uncovering the hidden diversity of litter-decomposition mechanisms in mushroom-forming fungi.</title>
        <authorList>
            <person name="Floudas D."/>
            <person name="Bentzer J."/>
            <person name="Ahren D."/>
            <person name="Johansson T."/>
            <person name="Persson P."/>
            <person name="Tunlid A."/>
        </authorList>
    </citation>
    <scope>NUCLEOTIDE SEQUENCE [LARGE SCALE GENOMIC DNA]</scope>
    <source>
        <strain evidence="3 4">CBS 146.42</strain>
    </source>
</reference>
<accession>A0A8H5D3D2</accession>
<comment type="caution">
    <text evidence="3">The sequence shown here is derived from an EMBL/GenBank/DDBJ whole genome shotgun (WGS) entry which is preliminary data.</text>
</comment>
<feature type="transmembrane region" description="Helical" evidence="2">
    <location>
        <begin position="159"/>
        <end position="186"/>
    </location>
</feature>
<keyword evidence="4" id="KW-1185">Reference proteome</keyword>
<evidence type="ECO:0000256" key="1">
    <source>
        <dbReference type="SAM" id="MobiDB-lite"/>
    </source>
</evidence>
<protein>
    <recommendedName>
        <fullName evidence="5">Tetraspanin Tsp2</fullName>
    </recommendedName>
</protein>
<feature type="compositionally biased region" description="Polar residues" evidence="1">
    <location>
        <begin position="7"/>
        <end position="26"/>
    </location>
</feature>
<evidence type="ECO:0000256" key="2">
    <source>
        <dbReference type="SAM" id="Phobius"/>
    </source>
</evidence>
<feature type="transmembrane region" description="Helical" evidence="2">
    <location>
        <begin position="325"/>
        <end position="346"/>
    </location>
</feature>
<gene>
    <name evidence="3" type="ORF">D9756_006340</name>
</gene>
<feature type="transmembrane region" description="Helical" evidence="2">
    <location>
        <begin position="201"/>
        <end position="223"/>
    </location>
</feature>
<feature type="transmembrane region" description="Helical" evidence="2">
    <location>
        <begin position="230"/>
        <end position="250"/>
    </location>
</feature>
<evidence type="ECO:0000313" key="4">
    <source>
        <dbReference type="Proteomes" id="UP000559027"/>
    </source>
</evidence>
<evidence type="ECO:0000313" key="3">
    <source>
        <dbReference type="EMBL" id="KAF5352851.1"/>
    </source>
</evidence>
<keyword evidence="2" id="KW-1133">Transmembrane helix</keyword>
<dbReference type="EMBL" id="JAACJO010000011">
    <property type="protein sequence ID" value="KAF5352851.1"/>
    <property type="molecule type" value="Genomic_DNA"/>
</dbReference>
<dbReference type="AlphaFoldDB" id="A0A8H5D3D2"/>
<proteinExistence type="predicted"/>
<evidence type="ECO:0008006" key="5">
    <source>
        <dbReference type="Google" id="ProtNLM"/>
    </source>
</evidence>
<dbReference type="OrthoDB" id="2156690at2759"/>
<keyword evidence="2" id="KW-0812">Transmembrane</keyword>
<name>A0A8H5D3D2_9AGAR</name>
<sequence length="437" mass="47857">MPLTKNPVLNSQSSRPASVASHANSAYSQAGSTRHILSDMAGTHSSSDYGNSRNVGGLAPGLRNDADASSVSLSVNYIPHKFSDAMLSGGEAFRRRKGGKGDPFGPNFPKMGGGVEAFRSGEARMPGANDEDYDGVQSGWFGSKSRTTGRRMRWTRFKWILLFANLCLSAYALVALIFCLLTWFNIWTRADIVRVGNRPELVLSTIAASLGVFTSLLGWAGILLNNRAFLAWYTFLLWITFAFLVAPGYISYRNYSFNLEGKINAQWSRALGAAGRLRIQDQLQCCGYFSPFVEATVSGTCYARSILPGCKLPYIKFERVVLVRWYTVVFSIVPLHVGIMVAALLCSNHVTYRFGKGMMPKAYRLSMNSMAVIMDSYAQQLAEQYGTDVAGDILSRSRSNLNLSASASPLSTQGGKSQLATTVHAHNKYESLSSRPN</sequence>
<dbReference type="Proteomes" id="UP000559027">
    <property type="component" value="Unassembled WGS sequence"/>
</dbReference>
<feature type="region of interest" description="Disordered" evidence="1">
    <location>
        <begin position="1"/>
        <end position="26"/>
    </location>
</feature>
<keyword evidence="2" id="KW-0472">Membrane</keyword>